<dbReference type="SMART" id="SM01411">
    <property type="entry name" value="Ephrin_rec_like"/>
    <property type="match status" value="25"/>
</dbReference>
<evidence type="ECO:0000313" key="3">
    <source>
        <dbReference type="Ensembl" id="ENSCLAP00000005465.1"/>
    </source>
</evidence>
<organism evidence="3 4">
    <name type="scientific">Chinchilla lanigera</name>
    <name type="common">Long-tailed chinchilla</name>
    <name type="synonym">Chinchilla villidera</name>
    <dbReference type="NCBI Taxonomy" id="34839"/>
    <lineage>
        <taxon>Eukaryota</taxon>
        <taxon>Metazoa</taxon>
        <taxon>Chordata</taxon>
        <taxon>Craniata</taxon>
        <taxon>Vertebrata</taxon>
        <taxon>Euteleostomi</taxon>
        <taxon>Mammalia</taxon>
        <taxon>Eutheria</taxon>
        <taxon>Euarchontoglires</taxon>
        <taxon>Glires</taxon>
        <taxon>Rodentia</taxon>
        <taxon>Hystricomorpha</taxon>
        <taxon>Chinchillidae</taxon>
        <taxon>Chinchilla</taxon>
    </lineage>
</organism>
<feature type="region of interest" description="Disordered" evidence="2">
    <location>
        <begin position="2510"/>
        <end position="2575"/>
    </location>
</feature>
<feature type="coiled-coil region" evidence="1">
    <location>
        <begin position="2586"/>
        <end position="2613"/>
    </location>
</feature>
<sequence>MFCAVAGQAAPRGPCAPGAEAVSPDEDVCATTGGPCPVGHFCPVGTGMPLPCPVGTFSDRMFLSKASECLACPPGHFCAASGLTAPSGLCAPGYFCLVGVSSPTPTGLSEHGGPCPRGHFCPRGTSLPLPCPAGSYGSLPGQASCFTCPAGYYCPENITDYREHPCPPGFYCPRGTKYTTQFPCPRGYYNPDALTHSLDSCLPCPPGHYCGQENLTQASGLCDAGWFCVLAAWTARPFDLDNYTSTNCLCPATATGGKCPAGSYCPKGSPEPMPCPPGSFCATSGLSTPSGPCQAGYFCAGGSASPAPEDGVTGAPCPPGSFCSDFSAGSHRPMPCPAGTFSSLPKQSVPSACQGCPPGFFCREAGLQGPSGQCPAGYYCDPSAGPIQDFSLYSCPQGYYCPLGTAKATQHSCPVGTFGAQKGLMNVTECQPCPAGKFCAQPGLTAPTGDCSAGHWCKAGAASKDPTDGNQGLLCPPGHYCLKGAPVPAPCPPGTWSVEGTRVLEGCQQCSEGQLCPGRHLPAWPALCHSGVPCTGGTVPATPTEHLPARPCPTGCFCFGGTADPTPCAPGSYISSTHTTECLVCPQGHYCVPGMRPQPCPRGFYCPKGTGLDWKPCPPGTYGPEPGLSTLQGCHICGGGRFCPEANATEAAGQCWEGFFCTRGSTRPNPEPSTEEEAGPCPRGHYCPRGSAGPQPCPPGTFNPWIKLGSEAACSLCLPGHYCGSAGLTYPSGPCSEGFFCLGGSITPNRTIEDGTGGPCPAGHFCPLGTVSPKPCPAGTYNTRIAQGCCEPCPQGFFCPANTSSIVGNECPTGHYCPASTAFASQFPCPRGTYNPQRGAVQQSDCTPCETSCHPLQDPIVSCLGWWPHQGPAVLGSTALMEHLSRIPQMGSQETSALQATSAPGAAPNQFHVSLVAHAPAGSFLPIPGAMLVEDCQPCLAGWFCSRAGLSSPEALCEGGWYCPRASVSGHSPDTICPPGHWCPSGSLEPQPCPPGQYQDEHGQSFCKTCPAGKFCPVGTKGQGARPVRPVDCPAGYYCPPGTQSPTQHPCPRGTFRERPGALSAKDCRPCPAGQFCADSGPGKRFPDGPCSAGYYCPPGQTSATPKSFRCPSGFYCPEGSTQPRGCEKGTFQPQEAQGSCEPCPAGFYCEASSLDKVTLSLGYFCPPGSHSATAHPCPRGTFGPKQGATAQLDCEPCPAGMFCSSEGLPQPSGLCHSAHYCTGGAMSPTPIKHQVEAPGLSGNDICPPGFFCPKGTGFPLPCPPGFYSAAPGLDNKDQCQPCPVGYYCSQPGMSSIMEASLCHAGYICLGGSAVPSPSNGTYGYQCPPGFQCPSGAHRELPCKPGTFSSLPGSASCLACPQGTYCPQAATVQPIACPKGHYCPAGTSSPRPCPEGTLSPREGAVSPRTCLPCPTGSYCSGEGNGQPEGPCSAGYYCKGGAASPTPWGNGAFPLNGPCPQGHYCPKGTLYPVACPLGTARNSPGGTSEKSCGPCPAGFFCPSLGLSSATKSCVTDSDHPLAPAVLPCPQVPPQGERIPTLPISQTPILSPTTLYISVAGWTLRLRPSAFSLTTRSGQVWGKCPAGYFCSPGTSGVITWGSRKSKTLCPQGHLCMEQCPPGNSPPCPAGGQSLAECLPCPAGYHCPWPGESPRQAGCGQQGGAGRERLRRAPGGLLLCLVFLSPGLSSFEDYPCPPGYWCPGTQGALLCPPGTFRTEPGASAPQDCKLCPPGYYCPDGALRGRANVFPTPCQAGSECPAGAVTEVPCRAGSYCRPQTGVPQLCPGGFVCPVGSSSYLGPGQRCLFPYYCPLGSAHPRTCPGGSEALNRSGLRLSAGTCCRQCEAGTYHSQALDALPCQPCPAGFSCPQGSESYHSQPCPVGHYCPPGMPSPKPCPAGTYGGRSQAKEAEDCRPCPAGTFSALTGQAGCLPCGRSAFSPPGSSSCTCWGLNRVFQKSDGSCICQTGHVSYDHGDLGRGQDSDGKEDCQPQVAERCPPGDVRLAATHKCVSPQTHDCASFCHPGGGELSVDLGICQCLEYVSSEELCDVQCLTRAPQLSLVWGPSRELILSVKREAGDIIQREVSGTLGPDQPFLGSAGVHLVHFSPHGTFGFIVSRVDMLGSFLQEPPTSSPQPQKLNRTADPEHPYVGPHIPNPVVCLAAGDVILFQLHLLPHNRSASHYPVYQRQHLLNSNPHWDFGAFRRLRHLVQETQVNLSRFAHQFLDPGTYVFHDNGQPEGIAVVRVQEEGAACGPGLAPIQPSSPYQLRRLGVLQRELLLGPDWAAITGILLAAGLATTLLTGLGLLLRTCLPQACPMRVWRPRWRSLGCPHVPTEHELLRDSFLFCEDRGCWGSGTGAELRMKTMTWGAGEPPQAQTLEDFSVRTLYDKLEDQNLHVASQLSRHQRDVLAFYRAAGQQLQELQNFLQGLSMTDLSTLGRDGQCETGARGAMETETGQSETSRGSHAADSPREHWPRAVGCTARVSSLSLQPELDRVIAALASVLSQARVPLPGASRKVRGHRGSSVHVCGNPLHSQTPIHPERTRSLHSSRPQQDPRPLWRPQGNAEGSAQSPDPGTWILKAGPRHGVEAELQRKIRQVEDTLDKLNEEFFQLTAQALELQSVDKPNQLPAGEGNTFVGEQALALEVQRIHLAQQIEDLEWELSLLLQVANGGSRAERTQSSCRKAPSLLRMH</sequence>
<protein>
    <submittedName>
        <fullName evidence="3">Uncharacterized protein</fullName>
    </submittedName>
</protein>
<feature type="region of interest" description="Disordered" evidence="2">
    <location>
        <begin position="2441"/>
        <end position="2471"/>
    </location>
</feature>
<dbReference type="OMA" id="CEYGWEC"/>
<evidence type="ECO:0000256" key="2">
    <source>
        <dbReference type="SAM" id="MobiDB-lite"/>
    </source>
</evidence>
<reference evidence="3" key="2">
    <citation type="submission" date="2025-09" db="UniProtKB">
        <authorList>
            <consortium name="Ensembl"/>
        </authorList>
    </citation>
    <scope>IDENTIFICATION</scope>
</reference>
<dbReference type="Gene3D" id="2.10.50.10">
    <property type="entry name" value="Tumor Necrosis Factor Receptor, subunit A, domain 2"/>
    <property type="match status" value="9"/>
</dbReference>
<dbReference type="PANTHER" id="PTHR46104">
    <property type="entry name" value="GENE 9195-RELATED-RELATED"/>
    <property type="match status" value="1"/>
</dbReference>
<evidence type="ECO:0000256" key="1">
    <source>
        <dbReference type="SAM" id="Coils"/>
    </source>
</evidence>
<keyword evidence="4" id="KW-1185">Reference proteome</keyword>
<dbReference type="GeneTree" id="ENSGT00740000115687"/>
<dbReference type="Proteomes" id="UP000694398">
    <property type="component" value="Unassembled WGS sequence"/>
</dbReference>
<feature type="region of interest" description="Disordered" evidence="2">
    <location>
        <begin position="2122"/>
        <end position="2144"/>
    </location>
</feature>
<feature type="compositionally biased region" description="Polar residues" evidence="2">
    <location>
        <begin position="2451"/>
        <end position="2460"/>
    </location>
</feature>
<keyword evidence="1" id="KW-0175">Coiled coil</keyword>
<dbReference type="SUPFAM" id="SSF57184">
    <property type="entry name" value="Growth factor receptor domain"/>
    <property type="match status" value="6"/>
</dbReference>
<proteinExistence type="predicted"/>
<dbReference type="InterPro" id="IPR009030">
    <property type="entry name" value="Growth_fac_rcpt_cys_sf"/>
</dbReference>
<accession>A0A8C2UVL3</accession>
<name>A0A8C2UVL3_CHILA</name>
<evidence type="ECO:0000313" key="4">
    <source>
        <dbReference type="Proteomes" id="UP000694398"/>
    </source>
</evidence>
<reference evidence="3" key="1">
    <citation type="submission" date="2025-08" db="UniProtKB">
        <authorList>
            <consortium name="Ensembl"/>
        </authorList>
    </citation>
    <scope>IDENTIFICATION</scope>
</reference>
<dbReference type="PANTHER" id="PTHR46104:SF1">
    <property type="entry name" value="GENE 9195-RELATED"/>
    <property type="match status" value="1"/>
</dbReference>
<dbReference type="Ensembl" id="ENSCLAT00000005563.1">
    <property type="protein sequence ID" value="ENSCLAP00000005465.1"/>
    <property type="gene ID" value="ENSCLAG00000003878.1"/>
</dbReference>